<dbReference type="InterPro" id="IPR014710">
    <property type="entry name" value="RmlC-like_jellyroll"/>
</dbReference>
<gene>
    <name evidence="2" type="ORF">J1792_29300</name>
</gene>
<sequence>MSVSARNTGTAPARDVTVLRNLLTAEGLDALEWETWTEPGRSGVELHRLYVTDDTRPGSALVTRMRPGAHGDLHEHLGYELVFVLEGELVNDNGDRYTVGDLIVEEPGSVHQVSTEKGCVLLGVRAAPTAPRS</sequence>
<evidence type="ECO:0000313" key="3">
    <source>
        <dbReference type="Proteomes" id="UP000664781"/>
    </source>
</evidence>
<dbReference type="AlphaFoldDB" id="A0A939FVF9"/>
<evidence type="ECO:0000313" key="2">
    <source>
        <dbReference type="EMBL" id="MBO0656692.1"/>
    </source>
</evidence>
<dbReference type="SUPFAM" id="SSF51182">
    <property type="entry name" value="RmlC-like cupins"/>
    <property type="match status" value="1"/>
</dbReference>
<organism evidence="2 3">
    <name type="scientific">Streptomyces triculaminicus</name>
    <dbReference type="NCBI Taxonomy" id="2816232"/>
    <lineage>
        <taxon>Bacteria</taxon>
        <taxon>Bacillati</taxon>
        <taxon>Actinomycetota</taxon>
        <taxon>Actinomycetes</taxon>
        <taxon>Kitasatosporales</taxon>
        <taxon>Streptomycetaceae</taxon>
        <taxon>Streptomyces</taxon>
    </lineage>
</organism>
<feature type="domain" description="ChrR-like cupin" evidence="1">
    <location>
        <begin position="30"/>
        <end position="122"/>
    </location>
</feature>
<protein>
    <submittedName>
        <fullName evidence="2">Cupin domain-containing protein</fullName>
    </submittedName>
</protein>
<name>A0A939FVF9_9ACTN</name>
<dbReference type="EMBL" id="JAFMOF010000005">
    <property type="protein sequence ID" value="MBO0656692.1"/>
    <property type="molecule type" value="Genomic_DNA"/>
</dbReference>
<dbReference type="InterPro" id="IPR025979">
    <property type="entry name" value="ChrR-like_cupin_dom"/>
</dbReference>
<evidence type="ECO:0000259" key="1">
    <source>
        <dbReference type="Pfam" id="PF12973"/>
    </source>
</evidence>
<proteinExistence type="predicted"/>
<dbReference type="InterPro" id="IPR011051">
    <property type="entry name" value="RmlC_Cupin_sf"/>
</dbReference>
<dbReference type="RefSeq" id="WP_086569776.1">
    <property type="nucleotide sequence ID" value="NZ_JAFMOF010000005.1"/>
</dbReference>
<dbReference type="Proteomes" id="UP000664781">
    <property type="component" value="Unassembled WGS sequence"/>
</dbReference>
<dbReference type="Pfam" id="PF12973">
    <property type="entry name" value="Cupin_7"/>
    <property type="match status" value="1"/>
</dbReference>
<dbReference type="Gene3D" id="2.60.120.10">
    <property type="entry name" value="Jelly Rolls"/>
    <property type="match status" value="1"/>
</dbReference>
<accession>A0A939FVF9</accession>
<reference evidence="2" key="1">
    <citation type="submission" date="2021-03" db="EMBL/GenBank/DDBJ databases">
        <title>Streptomyces strains.</title>
        <authorList>
            <person name="Lund M.B."/>
            <person name="Toerring T."/>
        </authorList>
    </citation>
    <scope>NUCLEOTIDE SEQUENCE</scope>
    <source>
        <strain evidence="2">JCM 4242</strain>
    </source>
</reference>
<keyword evidence="3" id="KW-1185">Reference proteome</keyword>
<comment type="caution">
    <text evidence="2">The sequence shown here is derived from an EMBL/GenBank/DDBJ whole genome shotgun (WGS) entry which is preliminary data.</text>
</comment>